<dbReference type="EMBL" id="CM046388">
    <property type="protein sequence ID" value="KAI8572290.1"/>
    <property type="molecule type" value="Genomic_DNA"/>
</dbReference>
<proteinExistence type="predicted"/>
<dbReference type="Proteomes" id="UP001062846">
    <property type="component" value="Chromosome 1"/>
</dbReference>
<gene>
    <name evidence="1" type="ORF">RHMOL_Rhmol01G0186500</name>
</gene>
<sequence>MCFESEKVVMFVNAGGEGSTEANCTMSFMADSFFQGGDAFQTGEHIVESGDHSLIYQSARLGNFCYRFNNMLPGDYYVDLHFVEIINTYGPKRMRVFNVFMQDEKASQLVELHYLDYFVKSILSDFDIFSIVGANKPLQLIDSRVSVYDARTRTRTRTRTPKPTPGHATCPPSVSVKDDGLIIIRFEGVNGSPLVSGICIRRAPKFSALPVKREHLVCKNCAAEIEVTSAQHKVMQMKSTAKYEKKIQELSAQCQRKSDECYQAWMSLTAANEQLEKVRMELDNKLFQTYSLDQTVDKQAENLRNISSKYECDKKFWAVAINNLQEKIKVMKEEHSQLLREAHECADSIPDLNKMVFAVQSLVSQCEDLKVKYNEEHAKRRKLYNLVQEAKGANYSGCTSRNIRVFCRCRPLSKTEVASGHATVVDFDAAKDGELGILTGGSTKKNFKFDRVYTPKDDQVDVFADASPLVISVLDGYNVCIFAYGQTGTGKTFTMEGIEQNRGVNYRTLEELFRVSKERSETFSYDISVSVLEVYNEQIRDLLGASPTSKKQWRLAKTDVQGDRLKEAQNINRSLSALGDVISALATKSSHIPYRNSKLTHLLQDSLGGDSKTLMFVQISPSEHDLSETLSSLNFATRARGVELCPAKKQIDTSELQKLKMMVKELEKKLKEQEQSESTTYQRVFVITLFICFIKIYCLFVPYIIHG</sequence>
<protein>
    <submittedName>
        <fullName evidence="1">Uncharacterized protein</fullName>
    </submittedName>
</protein>
<evidence type="ECO:0000313" key="2">
    <source>
        <dbReference type="Proteomes" id="UP001062846"/>
    </source>
</evidence>
<organism evidence="1 2">
    <name type="scientific">Rhododendron molle</name>
    <name type="common">Chinese azalea</name>
    <name type="synonym">Azalea mollis</name>
    <dbReference type="NCBI Taxonomy" id="49168"/>
    <lineage>
        <taxon>Eukaryota</taxon>
        <taxon>Viridiplantae</taxon>
        <taxon>Streptophyta</taxon>
        <taxon>Embryophyta</taxon>
        <taxon>Tracheophyta</taxon>
        <taxon>Spermatophyta</taxon>
        <taxon>Magnoliopsida</taxon>
        <taxon>eudicotyledons</taxon>
        <taxon>Gunneridae</taxon>
        <taxon>Pentapetalae</taxon>
        <taxon>asterids</taxon>
        <taxon>Ericales</taxon>
        <taxon>Ericaceae</taxon>
        <taxon>Ericoideae</taxon>
        <taxon>Rhodoreae</taxon>
        <taxon>Rhododendron</taxon>
    </lineage>
</organism>
<accession>A0ACC0Q3J7</accession>
<evidence type="ECO:0000313" key="1">
    <source>
        <dbReference type="EMBL" id="KAI8572290.1"/>
    </source>
</evidence>
<comment type="caution">
    <text evidence="1">The sequence shown here is derived from an EMBL/GenBank/DDBJ whole genome shotgun (WGS) entry which is preliminary data.</text>
</comment>
<reference evidence="1" key="1">
    <citation type="submission" date="2022-02" db="EMBL/GenBank/DDBJ databases">
        <title>Plant Genome Project.</title>
        <authorList>
            <person name="Zhang R.-G."/>
        </authorList>
    </citation>
    <scope>NUCLEOTIDE SEQUENCE</scope>
    <source>
        <strain evidence="1">AT1</strain>
    </source>
</reference>
<keyword evidence="2" id="KW-1185">Reference proteome</keyword>
<name>A0ACC0Q3J7_RHOML</name>